<sequence>MASMSTDDTPSRTAPSPAEASSALADASRLAASTRARAWRWVRLYLTGWAAASVCLVLALGLGGRAGFVVGMSAWALLVTVGVTWAARQGAMVAGARPRLALGAGAWAVVYGATLFVGLDRFAGEVAFWVPAALVSAVPLLLAAWIPAPRETAVTA</sequence>
<dbReference type="Proteomes" id="UP000035265">
    <property type="component" value="Unassembled WGS sequence"/>
</dbReference>
<dbReference type="PATRIC" id="fig|264251.5.peg.287"/>
<organism evidence="3 4">
    <name type="scientific">Cellulosimicrobium funkei</name>
    <dbReference type="NCBI Taxonomy" id="264251"/>
    <lineage>
        <taxon>Bacteria</taxon>
        <taxon>Bacillati</taxon>
        <taxon>Actinomycetota</taxon>
        <taxon>Actinomycetes</taxon>
        <taxon>Micrococcales</taxon>
        <taxon>Promicromonosporaceae</taxon>
        <taxon>Cellulosimicrobium</taxon>
    </lineage>
</organism>
<dbReference type="STRING" id="264251.FB00_01385"/>
<protein>
    <submittedName>
        <fullName evidence="3">Uncharacterized protein</fullName>
    </submittedName>
</protein>
<dbReference type="EMBL" id="JNBQ01000001">
    <property type="protein sequence ID" value="KLN36531.1"/>
    <property type="molecule type" value="Genomic_DNA"/>
</dbReference>
<feature type="transmembrane region" description="Helical" evidence="2">
    <location>
        <begin position="44"/>
        <end position="62"/>
    </location>
</feature>
<reference evidence="3 4" key="1">
    <citation type="submission" date="2014-05" db="EMBL/GenBank/DDBJ databases">
        <title>Cellulosimicrobium funkei U11 genome.</title>
        <authorList>
            <person name="Hu C."/>
            <person name="Gong Y."/>
            <person name="Wan W."/>
            <person name="Jiang M."/>
        </authorList>
    </citation>
    <scope>NUCLEOTIDE SEQUENCE [LARGE SCALE GENOMIC DNA]</scope>
    <source>
        <strain evidence="3 4">U11</strain>
    </source>
</reference>
<comment type="caution">
    <text evidence="3">The sequence shown here is derived from an EMBL/GenBank/DDBJ whole genome shotgun (WGS) entry which is preliminary data.</text>
</comment>
<feature type="transmembrane region" description="Helical" evidence="2">
    <location>
        <begin position="68"/>
        <end position="88"/>
    </location>
</feature>
<evidence type="ECO:0000256" key="1">
    <source>
        <dbReference type="SAM" id="MobiDB-lite"/>
    </source>
</evidence>
<accession>A0A0H2KSP9</accession>
<name>A0A0H2KSP9_9MICO</name>
<keyword evidence="2" id="KW-0812">Transmembrane</keyword>
<keyword evidence="2" id="KW-0472">Membrane</keyword>
<evidence type="ECO:0000313" key="4">
    <source>
        <dbReference type="Proteomes" id="UP000035265"/>
    </source>
</evidence>
<keyword evidence="2" id="KW-1133">Transmembrane helix</keyword>
<feature type="transmembrane region" description="Helical" evidence="2">
    <location>
        <begin position="126"/>
        <end position="146"/>
    </location>
</feature>
<dbReference type="AlphaFoldDB" id="A0A0H2KSP9"/>
<feature type="transmembrane region" description="Helical" evidence="2">
    <location>
        <begin position="100"/>
        <end position="120"/>
    </location>
</feature>
<evidence type="ECO:0000313" key="3">
    <source>
        <dbReference type="EMBL" id="KLN36531.1"/>
    </source>
</evidence>
<feature type="region of interest" description="Disordered" evidence="1">
    <location>
        <begin position="1"/>
        <end position="20"/>
    </location>
</feature>
<keyword evidence="4" id="KW-1185">Reference proteome</keyword>
<gene>
    <name evidence="3" type="ORF">FB00_01385</name>
</gene>
<proteinExistence type="predicted"/>
<feature type="compositionally biased region" description="Low complexity" evidence="1">
    <location>
        <begin position="11"/>
        <end position="20"/>
    </location>
</feature>
<evidence type="ECO:0000256" key="2">
    <source>
        <dbReference type="SAM" id="Phobius"/>
    </source>
</evidence>